<name>I0IHR7_PHYMF</name>
<keyword evidence="6 13" id="KW-0963">Cytoplasm</keyword>
<dbReference type="eggNOG" id="COG0194">
    <property type="taxonomic scope" value="Bacteria"/>
</dbReference>
<evidence type="ECO:0000256" key="5">
    <source>
        <dbReference type="ARBA" id="ARBA00016296"/>
    </source>
</evidence>
<dbReference type="PROSITE" id="PS00856">
    <property type="entry name" value="GUANYLATE_KINASE_1"/>
    <property type="match status" value="1"/>
</dbReference>
<dbReference type="GO" id="GO:0004385">
    <property type="term" value="F:GMP kinase activity"/>
    <property type="evidence" value="ECO:0007669"/>
    <property type="project" value="UniProtKB-UniRule"/>
</dbReference>
<dbReference type="PROSITE" id="PS50052">
    <property type="entry name" value="GUANYLATE_KINASE_2"/>
    <property type="match status" value="1"/>
</dbReference>
<dbReference type="PATRIC" id="fig|1142394.8.peg.2735"/>
<dbReference type="InterPro" id="IPR027417">
    <property type="entry name" value="P-loop_NTPase"/>
</dbReference>
<dbReference type="AlphaFoldDB" id="I0IHR7"/>
<evidence type="ECO:0000256" key="3">
    <source>
        <dbReference type="ARBA" id="ARBA00005790"/>
    </source>
</evidence>
<protein>
    <recommendedName>
        <fullName evidence="5 13">Guanylate kinase</fullName>
        <ecNumber evidence="4 13">2.7.4.8</ecNumber>
    </recommendedName>
    <alternativeName>
        <fullName evidence="11 13">GMP kinase</fullName>
    </alternativeName>
</protein>
<dbReference type="OrthoDB" id="9808150at2"/>
<dbReference type="CDD" id="cd00071">
    <property type="entry name" value="GMPK"/>
    <property type="match status" value="1"/>
</dbReference>
<evidence type="ECO:0000256" key="10">
    <source>
        <dbReference type="ARBA" id="ARBA00022840"/>
    </source>
</evidence>
<evidence type="ECO:0000256" key="2">
    <source>
        <dbReference type="ARBA" id="ARBA00004496"/>
    </source>
</evidence>
<proteinExistence type="inferred from homology"/>
<dbReference type="GO" id="GO:0005524">
    <property type="term" value="F:ATP binding"/>
    <property type="evidence" value="ECO:0007669"/>
    <property type="project" value="UniProtKB-UniRule"/>
</dbReference>
<comment type="function">
    <text evidence="1 13">Essential for recycling GMP and indirectly, cGMP.</text>
</comment>
<evidence type="ECO:0000256" key="4">
    <source>
        <dbReference type="ARBA" id="ARBA00012961"/>
    </source>
</evidence>
<dbReference type="InterPro" id="IPR008145">
    <property type="entry name" value="GK/Ca_channel_bsu"/>
</dbReference>
<dbReference type="NCBIfam" id="TIGR03263">
    <property type="entry name" value="guanyl_kin"/>
    <property type="match status" value="1"/>
</dbReference>
<evidence type="ECO:0000256" key="6">
    <source>
        <dbReference type="ARBA" id="ARBA00022490"/>
    </source>
</evidence>
<dbReference type="HAMAP" id="MF_00328">
    <property type="entry name" value="Guanylate_kinase"/>
    <property type="match status" value="1"/>
</dbReference>
<evidence type="ECO:0000256" key="8">
    <source>
        <dbReference type="ARBA" id="ARBA00022741"/>
    </source>
</evidence>
<dbReference type="Pfam" id="PF00625">
    <property type="entry name" value="Guanylate_kin"/>
    <property type="match status" value="1"/>
</dbReference>
<dbReference type="STRING" id="1142394.PSMK_26460"/>
<dbReference type="InterPro" id="IPR020590">
    <property type="entry name" value="Guanylate_kinase_CS"/>
</dbReference>
<dbReference type="SUPFAM" id="SSF52540">
    <property type="entry name" value="P-loop containing nucleoside triphosphate hydrolases"/>
    <property type="match status" value="1"/>
</dbReference>
<dbReference type="Proteomes" id="UP000007881">
    <property type="component" value="Chromosome"/>
</dbReference>
<evidence type="ECO:0000256" key="7">
    <source>
        <dbReference type="ARBA" id="ARBA00022679"/>
    </source>
</evidence>
<dbReference type="HOGENOM" id="CLU_001715_1_0_0"/>
<evidence type="ECO:0000256" key="9">
    <source>
        <dbReference type="ARBA" id="ARBA00022777"/>
    </source>
</evidence>
<dbReference type="InterPro" id="IPR008144">
    <property type="entry name" value="Guanylate_kin-like_dom"/>
</dbReference>
<accession>I0IHR7</accession>
<evidence type="ECO:0000256" key="12">
    <source>
        <dbReference type="ARBA" id="ARBA00048594"/>
    </source>
</evidence>
<dbReference type="SMART" id="SM00072">
    <property type="entry name" value="GuKc"/>
    <property type="match status" value="1"/>
</dbReference>
<dbReference type="EMBL" id="AP012338">
    <property type="protein sequence ID" value="BAM04805.1"/>
    <property type="molecule type" value="Genomic_DNA"/>
</dbReference>
<dbReference type="EC" id="2.7.4.8" evidence="4 13"/>
<comment type="catalytic activity">
    <reaction evidence="12 13">
        <text>GMP + ATP = GDP + ADP</text>
        <dbReference type="Rhea" id="RHEA:20780"/>
        <dbReference type="ChEBI" id="CHEBI:30616"/>
        <dbReference type="ChEBI" id="CHEBI:58115"/>
        <dbReference type="ChEBI" id="CHEBI:58189"/>
        <dbReference type="ChEBI" id="CHEBI:456216"/>
        <dbReference type="EC" id="2.7.4.8"/>
    </reaction>
</comment>
<evidence type="ECO:0000259" key="14">
    <source>
        <dbReference type="PROSITE" id="PS50052"/>
    </source>
</evidence>
<comment type="subcellular location">
    <subcellularLocation>
        <location evidence="2 13">Cytoplasm</location>
    </subcellularLocation>
</comment>
<dbReference type="GO" id="GO:0005829">
    <property type="term" value="C:cytosol"/>
    <property type="evidence" value="ECO:0007669"/>
    <property type="project" value="TreeGrafter"/>
</dbReference>
<reference evidence="15 16" key="1">
    <citation type="submission" date="2012-02" db="EMBL/GenBank/DDBJ databases">
        <title>Complete genome sequence of Phycisphaera mikurensis NBRC 102666.</title>
        <authorList>
            <person name="Ankai A."/>
            <person name="Hosoyama A."/>
            <person name="Terui Y."/>
            <person name="Sekine M."/>
            <person name="Fukai R."/>
            <person name="Kato Y."/>
            <person name="Nakamura S."/>
            <person name="Yamada-Narita S."/>
            <person name="Kawakoshi A."/>
            <person name="Fukunaga Y."/>
            <person name="Yamazaki S."/>
            <person name="Fujita N."/>
        </authorList>
    </citation>
    <scope>NUCLEOTIDE SEQUENCE [LARGE SCALE GENOMIC DNA]</scope>
    <source>
        <strain evidence="16">NBRC 102666 / KCTC 22515 / FYK2301M01</strain>
    </source>
</reference>
<evidence type="ECO:0000256" key="1">
    <source>
        <dbReference type="ARBA" id="ARBA00003531"/>
    </source>
</evidence>
<keyword evidence="10 13" id="KW-0067">ATP-binding</keyword>
<keyword evidence="16" id="KW-1185">Reference proteome</keyword>
<evidence type="ECO:0000256" key="11">
    <source>
        <dbReference type="ARBA" id="ARBA00030128"/>
    </source>
</evidence>
<feature type="binding site" evidence="13">
    <location>
        <begin position="17"/>
        <end position="24"/>
    </location>
    <ligand>
        <name>ATP</name>
        <dbReference type="ChEBI" id="CHEBI:30616"/>
    </ligand>
</feature>
<dbReference type="PANTHER" id="PTHR23117:SF13">
    <property type="entry name" value="GUANYLATE KINASE"/>
    <property type="match status" value="1"/>
</dbReference>
<feature type="domain" description="Guanylate kinase-like" evidence="14">
    <location>
        <begin position="10"/>
        <end position="190"/>
    </location>
</feature>
<dbReference type="InterPro" id="IPR017665">
    <property type="entry name" value="Guanylate_kinase"/>
</dbReference>
<dbReference type="KEGG" id="phm:PSMK_26460"/>
<keyword evidence="9 13" id="KW-0418">Kinase</keyword>
<evidence type="ECO:0000256" key="13">
    <source>
        <dbReference type="HAMAP-Rule" id="MF_00328"/>
    </source>
</evidence>
<comment type="similarity">
    <text evidence="3 13">Belongs to the guanylate kinase family.</text>
</comment>
<evidence type="ECO:0000313" key="15">
    <source>
        <dbReference type="EMBL" id="BAM04805.1"/>
    </source>
</evidence>
<keyword evidence="8 13" id="KW-0547">Nucleotide-binding</keyword>
<dbReference type="FunFam" id="3.30.63.10:FF:000005">
    <property type="entry name" value="Guanylate kinase"/>
    <property type="match status" value="1"/>
</dbReference>
<evidence type="ECO:0000313" key="16">
    <source>
        <dbReference type="Proteomes" id="UP000007881"/>
    </source>
</evidence>
<dbReference type="Gene3D" id="3.40.50.300">
    <property type="entry name" value="P-loop containing nucleotide triphosphate hydrolases"/>
    <property type="match status" value="1"/>
</dbReference>
<sequence length="208" mass="22835">MSDQSERNPGFLVIVSGPSGVGKSTLVNRLLPRIGAELSISKTTRSLRPGDVDGQHYHFVSVESFQDSVAEDDFLEHAAVHGNHYGTPRRFVTEHLAAGRCVVLEIDVNGAAQVKQLMPEAFGIFILAPDEQTLLDRLRSRAQDDEDVIRRRFNQAKEEIHAAQTSNVYAGFVTNDDLDRALEELVGLVEAERARRVAERSQAAGAGS</sequence>
<dbReference type="PANTHER" id="PTHR23117">
    <property type="entry name" value="GUANYLATE KINASE-RELATED"/>
    <property type="match status" value="1"/>
</dbReference>
<gene>
    <name evidence="13 15" type="primary">gmk</name>
    <name evidence="15" type="ordered locus">PSMK_26460</name>
</gene>
<dbReference type="RefSeq" id="WP_014438018.1">
    <property type="nucleotide sequence ID" value="NC_017080.1"/>
</dbReference>
<organism evidence="15 16">
    <name type="scientific">Phycisphaera mikurensis (strain NBRC 102666 / KCTC 22515 / FYK2301M01)</name>
    <dbReference type="NCBI Taxonomy" id="1142394"/>
    <lineage>
        <taxon>Bacteria</taxon>
        <taxon>Pseudomonadati</taxon>
        <taxon>Planctomycetota</taxon>
        <taxon>Phycisphaerae</taxon>
        <taxon>Phycisphaerales</taxon>
        <taxon>Phycisphaeraceae</taxon>
        <taxon>Phycisphaera</taxon>
    </lineage>
</organism>
<keyword evidence="7 13" id="KW-0808">Transferase</keyword>
<dbReference type="Gene3D" id="3.30.63.10">
    <property type="entry name" value="Guanylate Kinase phosphate binding domain"/>
    <property type="match status" value="1"/>
</dbReference>